<dbReference type="InterPro" id="IPR018466">
    <property type="entry name" value="Kre9/Knh1-like_N"/>
</dbReference>
<sequence length="255" mass="25991">MQFSFAAVLALATAVFAQERAPLPNSAFDPVTSPTEHQKVQAGSTLNIKWTVAPQFASTKVNLILIGGPEQNLQTPLLRIVDGLDNSLGEYAWSVPADQGGFDWYGITIEDVADTFNNYQFSPPFDILKGDSSSSGTSTVTITTASGTATVILSSAVPTTTSESSSAVETTSSVKETSSAIKTTSVVVPSSSVAYPVPTLVTVTSSSVAIVAASSTSAVPAAESSAVLVSDSGAAQAKTGIFAVLGGLAVAAFML</sequence>
<dbReference type="OrthoDB" id="2260257at2759"/>
<dbReference type="InterPro" id="IPR052982">
    <property type="entry name" value="SRP1/TIP1-like"/>
</dbReference>
<evidence type="ECO:0000256" key="2">
    <source>
        <dbReference type="SAM" id="SignalP"/>
    </source>
</evidence>
<dbReference type="AlphaFoldDB" id="A0A8K0XAJ0"/>
<evidence type="ECO:0000313" key="5">
    <source>
        <dbReference type="Proteomes" id="UP000813385"/>
    </source>
</evidence>
<comment type="caution">
    <text evidence="4">The sequence shown here is derived from an EMBL/GenBank/DDBJ whole genome shotgun (WGS) entry which is preliminary data.</text>
</comment>
<feature type="signal peptide" evidence="2">
    <location>
        <begin position="1"/>
        <end position="17"/>
    </location>
</feature>
<reference evidence="4" key="1">
    <citation type="journal article" date="2021" name="Nat. Commun.">
        <title>Genetic determinants of endophytism in the Arabidopsis root mycobiome.</title>
        <authorList>
            <person name="Mesny F."/>
            <person name="Miyauchi S."/>
            <person name="Thiergart T."/>
            <person name="Pickel B."/>
            <person name="Atanasova L."/>
            <person name="Karlsson M."/>
            <person name="Huettel B."/>
            <person name="Barry K.W."/>
            <person name="Haridas S."/>
            <person name="Chen C."/>
            <person name="Bauer D."/>
            <person name="Andreopoulos W."/>
            <person name="Pangilinan J."/>
            <person name="LaButti K."/>
            <person name="Riley R."/>
            <person name="Lipzen A."/>
            <person name="Clum A."/>
            <person name="Drula E."/>
            <person name="Henrissat B."/>
            <person name="Kohler A."/>
            <person name="Grigoriev I.V."/>
            <person name="Martin F.M."/>
            <person name="Hacquard S."/>
        </authorList>
    </citation>
    <scope>NUCLEOTIDE SEQUENCE</scope>
    <source>
        <strain evidence="4">MPI-CAGE-AT-0016</strain>
    </source>
</reference>
<name>A0A8K0XAJ0_9PEZI</name>
<protein>
    <recommendedName>
        <fullName evidence="3">Yeast cell wall synthesis Kre9/Knh1-like N-terminal domain-containing protein</fullName>
    </recommendedName>
</protein>
<dbReference type="EMBL" id="JAGPXD010000001">
    <property type="protein sequence ID" value="KAH7376520.1"/>
    <property type="molecule type" value="Genomic_DNA"/>
</dbReference>
<feature type="domain" description="Yeast cell wall synthesis Kre9/Knh1-like N-terminal" evidence="3">
    <location>
        <begin position="33"/>
        <end position="127"/>
    </location>
</feature>
<dbReference type="Proteomes" id="UP000813385">
    <property type="component" value="Unassembled WGS sequence"/>
</dbReference>
<accession>A0A8K0XAJ0</accession>
<gene>
    <name evidence="4" type="ORF">B0T11DRAFT_272497</name>
</gene>
<dbReference type="PANTHER" id="PTHR40633:SF1">
    <property type="entry name" value="GPI ANCHORED SERINE-THREONINE RICH PROTEIN (AFU_ORTHOLOGUE AFUA_1G03630)"/>
    <property type="match status" value="1"/>
</dbReference>
<keyword evidence="5" id="KW-1185">Reference proteome</keyword>
<keyword evidence="1 2" id="KW-0732">Signal</keyword>
<evidence type="ECO:0000259" key="3">
    <source>
        <dbReference type="Pfam" id="PF10342"/>
    </source>
</evidence>
<dbReference type="Pfam" id="PF10342">
    <property type="entry name" value="Kre9_KNH"/>
    <property type="match status" value="1"/>
</dbReference>
<feature type="chain" id="PRO_5035438169" description="Yeast cell wall synthesis Kre9/Knh1-like N-terminal domain-containing protein" evidence="2">
    <location>
        <begin position="18"/>
        <end position="255"/>
    </location>
</feature>
<evidence type="ECO:0000313" key="4">
    <source>
        <dbReference type="EMBL" id="KAH7376520.1"/>
    </source>
</evidence>
<evidence type="ECO:0000256" key="1">
    <source>
        <dbReference type="ARBA" id="ARBA00022729"/>
    </source>
</evidence>
<dbReference type="PANTHER" id="PTHR40633">
    <property type="entry name" value="MATRIX PROTEIN, PUTATIVE (AFU_ORTHOLOGUE AFUA_8G05410)-RELATED"/>
    <property type="match status" value="1"/>
</dbReference>
<organism evidence="4 5">
    <name type="scientific">Plectosphaerella cucumerina</name>
    <dbReference type="NCBI Taxonomy" id="40658"/>
    <lineage>
        <taxon>Eukaryota</taxon>
        <taxon>Fungi</taxon>
        <taxon>Dikarya</taxon>
        <taxon>Ascomycota</taxon>
        <taxon>Pezizomycotina</taxon>
        <taxon>Sordariomycetes</taxon>
        <taxon>Hypocreomycetidae</taxon>
        <taxon>Glomerellales</taxon>
        <taxon>Plectosphaerellaceae</taxon>
        <taxon>Plectosphaerella</taxon>
    </lineage>
</organism>
<proteinExistence type="predicted"/>